<evidence type="ECO:0000313" key="2">
    <source>
        <dbReference type="Proteomes" id="UP001060085"/>
    </source>
</evidence>
<comment type="caution">
    <text evidence="1">The sequence shown here is derived from an EMBL/GenBank/DDBJ whole genome shotgun (WGS) entry which is preliminary data.</text>
</comment>
<proteinExistence type="predicted"/>
<name>A0ACC0AU72_CATRO</name>
<organism evidence="1 2">
    <name type="scientific">Catharanthus roseus</name>
    <name type="common">Madagascar periwinkle</name>
    <name type="synonym">Vinca rosea</name>
    <dbReference type="NCBI Taxonomy" id="4058"/>
    <lineage>
        <taxon>Eukaryota</taxon>
        <taxon>Viridiplantae</taxon>
        <taxon>Streptophyta</taxon>
        <taxon>Embryophyta</taxon>
        <taxon>Tracheophyta</taxon>
        <taxon>Spermatophyta</taxon>
        <taxon>Magnoliopsida</taxon>
        <taxon>eudicotyledons</taxon>
        <taxon>Gunneridae</taxon>
        <taxon>Pentapetalae</taxon>
        <taxon>asterids</taxon>
        <taxon>lamiids</taxon>
        <taxon>Gentianales</taxon>
        <taxon>Apocynaceae</taxon>
        <taxon>Rauvolfioideae</taxon>
        <taxon>Vinceae</taxon>
        <taxon>Catharanthinae</taxon>
        <taxon>Catharanthus</taxon>
    </lineage>
</organism>
<keyword evidence="2" id="KW-1185">Reference proteome</keyword>
<dbReference type="EMBL" id="CM044705">
    <property type="protein sequence ID" value="KAI5663997.1"/>
    <property type="molecule type" value="Genomic_DNA"/>
</dbReference>
<accession>A0ACC0AU72</accession>
<protein>
    <submittedName>
        <fullName evidence="1">Uncharacterized protein</fullName>
    </submittedName>
</protein>
<evidence type="ECO:0000313" key="1">
    <source>
        <dbReference type="EMBL" id="KAI5663997.1"/>
    </source>
</evidence>
<reference evidence="2" key="1">
    <citation type="journal article" date="2023" name="Nat. Plants">
        <title>Single-cell RNA sequencing provides a high-resolution roadmap for understanding the multicellular compartmentation of specialized metabolism.</title>
        <authorList>
            <person name="Sun S."/>
            <person name="Shen X."/>
            <person name="Li Y."/>
            <person name="Li Y."/>
            <person name="Wang S."/>
            <person name="Li R."/>
            <person name="Zhang H."/>
            <person name="Shen G."/>
            <person name="Guo B."/>
            <person name="Wei J."/>
            <person name="Xu J."/>
            <person name="St-Pierre B."/>
            <person name="Chen S."/>
            <person name="Sun C."/>
        </authorList>
    </citation>
    <scope>NUCLEOTIDE SEQUENCE [LARGE SCALE GENOMIC DNA]</scope>
</reference>
<dbReference type="Proteomes" id="UP001060085">
    <property type="component" value="Linkage Group LG05"/>
</dbReference>
<gene>
    <name evidence="1" type="ORF">M9H77_23320</name>
</gene>
<sequence length="158" mass="18212">MEAKSKQEDYQSKFARDMDNFHHGGGNGVNAYGGNNHRNGNFTPKRHNGEEITNVEHCDLTRDRNIEKESIKIKEKERVENKERLVERSLIEHQSEFVTDVVLKCAYHDKEPLHCFSKINGSSKCGMQDGWESIEIILNIICLCNHTYGAYTWNTLVV</sequence>